<feature type="compositionally biased region" description="Basic and acidic residues" evidence="2">
    <location>
        <begin position="204"/>
        <end position="215"/>
    </location>
</feature>
<dbReference type="CDD" id="cd18186">
    <property type="entry name" value="BTB_POZ_ZBTB_KLHL-like"/>
    <property type="match status" value="1"/>
</dbReference>
<feature type="coiled-coil region" evidence="1">
    <location>
        <begin position="88"/>
        <end position="136"/>
    </location>
</feature>
<sequence length="426" mass="49138">MSSAKRKRECKKHEKRPDDVLRICETCGRQFFLCDICRQAKNIEAPSSICLRCTPALKTLRNILDKKDAEIFDLQTKLRRQDIDVKTNEDLKKQIAQLKRHNEELKSQIAEYKIQIENLKETNEKVQSKFDKISDDLKTKSEFFRDIKSLLRTQEHADCFIVVNDQRFPAHKNILASRSVVLKNLIELNEKLPSPPPPPPPPIKETKSKNKKDPKNQSINESLINHSLNEFHPNPNLELKDVDPGVMPFVINFIYSGETDGISDKNVQSVMKAADVLELNSLRTSCLVFMENRLNKYTCIPMLIEAFELNHERLKKKCLKYIQEEKIELTSSSQWIQFKNENPKLALALYERYVKERSLNSGNNLINNSDLSDKGSLTTRSNNNQIQLNPIKNPLPNQPNWNSNSQNTIFSNKVSNGGKKKLIVDR</sequence>
<protein>
    <recommendedName>
        <fullName evidence="3">BTB domain-containing protein</fullName>
    </recommendedName>
</protein>
<keyword evidence="1" id="KW-0175">Coiled coil</keyword>
<evidence type="ECO:0000256" key="2">
    <source>
        <dbReference type="SAM" id="MobiDB-lite"/>
    </source>
</evidence>
<feature type="compositionally biased region" description="Pro residues" evidence="2">
    <location>
        <begin position="193"/>
        <end position="203"/>
    </location>
</feature>
<proteinExistence type="predicted"/>
<dbReference type="Pfam" id="PF00651">
    <property type="entry name" value="BTB"/>
    <property type="match status" value="2"/>
</dbReference>
<dbReference type="AlphaFoldDB" id="A0A813ZFT0"/>
<dbReference type="Gene3D" id="3.30.710.10">
    <property type="entry name" value="Potassium Channel Kv1.1, Chain A"/>
    <property type="match status" value="1"/>
</dbReference>
<evidence type="ECO:0000313" key="4">
    <source>
        <dbReference type="EMBL" id="CAF0898073.1"/>
    </source>
</evidence>
<feature type="domain" description="BTB" evidence="3">
    <location>
        <begin position="157"/>
        <end position="260"/>
    </location>
</feature>
<organism evidence="4 5">
    <name type="scientific">Brachionus calyciflorus</name>
    <dbReference type="NCBI Taxonomy" id="104777"/>
    <lineage>
        <taxon>Eukaryota</taxon>
        <taxon>Metazoa</taxon>
        <taxon>Spiralia</taxon>
        <taxon>Gnathifera</taxon>
        <taxon>Rotifera</taxon>
        <taxon>Eurotatoria</taxon>
        <taxon>Monogononta</taxon>
        <taxon>Pseudotrocha</taxon>
        <taxon>Ploima</taxon>
        <taxon>Brachionidae</taxon>
        <taxon>Brachionus</taxon>
    </lineage>
</organism>
<dbReference type="EMBL" id="CAJNOC010001883">
    <property type="protein sequence ID" value="CAF0898073.1"/>
    <property type="molecule type" value="Genomic_DNA"/>
</dbReference>
<evidence type="ECO:0000259" key="3">
    <source>
        <dbReference type="PROSITE" id="PS50097"/>
    </source>
</evidence>
<dbReference type="OrthoDB" id="6359816at2759"/>
<feature type="region of interest" description="Disordered" evidence="2">
    <location>
        <begin position="190"/>
        <end position="217"/>
    </location>
</feature>
<feature type="compositionally biased region" description="Low complexity" evidence="2">
    <location>
        <begin position="394"/>
        <end position="407"/>
    </location>
</feature>
<evidence type="ECO:0000256" key="1">
    <source>
        <dbReference type="SAM" id="Coils"/>
    </source>
</evidence>
<dbReference type="SMART" id="SM00225">
    <property type="entry name" value="BTB"/>
    <property type="match status" value="1"/>
</dbReference>
<dbReference type="InterPro" id="IPR011333">
    <property type="entry name" value="SKP1/BTB/POZ_sf"/>
</dbReference>
<evidence type="ECO:0000313" key="5">
    <source>
        <dbReference type="Proteomes" id="UP000663879"/>
    </source>
</evidence>
<keyword evidence="5" id="KW-1185">Reference proteome</keyword>
<dbReference type="PROSITE" id="PS50097">
    <property type="entry name" value="BTB"/>
    <property type="match status" value="1"/>
</dbReference>
<dbReference type="PANTHER" id="PTHR24413">
    <property type="entry name" value="SPECKLE-TYPE POZ PROTEIN"/>
    <property type="match status" value="1"/>
</dbReference>
<feature type="region of interest" description="Disordered" evidence="2">
    <location>
        <begin position="370"/>
        <end position="414"/>
    </location>
</feature>
<dbReference type="Gene3D" id="1.10.287.1490">
    <property type="match status" value="1"/>
</dbReference>
<dbReference type="InterPro" id="IPR000210">
    <property type="entry name" value="BTB/POZ_dom"/>
</dbReference>
<name>A0A813ZFT0_9BILA</name>
<accession>A0A813ZFT0</accession>
<dbReference type="Proteomes" id="UP000663879">
    <property type="component" value="Unassembled WGS sequence"/>
</dbReference>
<feature type="compositionally biased region" description="Polar residues" evidence="2">
    <location>
        <begin position="375"/>
        <end position="390"/>
    </location>
</feature>
<reference evidence="4" key="1">
    <citation type="submission" date="2021-02" db="EMBL/GenBank/DDBJ databases">
        <authorList>
            <person name="Nowell W R."/>
        </authorList>
    </citation>
    <scope>NUCLEOTIDE SEQUENCE</scope>
    <source>
        <strain evidence="4">Ploen Becks lab</strain>
    </source>
</reference>
<dbReference type="SUPFAM" id="SSF54695">
    <property type="entry name" value="POZ domain"/>
    <property type="match status" value="1"/>
</dbReference>
<dbReference type="Gene3D" id="1.25.40.420">
    <property type="match status" value="1"/>
</dbReference>
<comment type="caution">
    <text evidence="4">The sequence shown here is derived from an EMBL/GenBank/DDBJ whole genome shotgun (WGS) entry which is preliminary data.</text>
</comment>
<gene>
    <name evidence="4" type="ORF">OXX778_LOCUS11256</name>
</gene>